<keyword evidence="5" id="KW-1185">Reference proteome</keyword>
<feature type="compositionally biased region" description="Basic and acidic residues" evidence="1">
    <location>
        <begin position="636"/>
        <end position="649"/>
    </location>
</feature>
<protein>
    <submittedName>
        <fullName evidence="4">Uncharacterized protein</fullName>
    </submittedName>
</protein>
<feature type="region of interest" description="Disordered" evidence="1">
    <location>
        <begin position="366"/>
        <end position="394"/>
    </location>
</feature>
<reference evidence="4 5" key="1">
    <citation type="journal article" date="2012" name="BMC Genomics">
        <title>Comparative genomics of the white-rot fungi, Phanerochaete carnosa and P. chrysosporium, to elucidate the genetic basis of the distinct wood types they colonize.</title>
        <authorList>
            <person name="Suzuki H."/>
            <person name="MacDonald J."/>
            <person name="Syed K."/>
            <person name="Salamov A."/>
            <person name="Hori C."/>
            <person name="Aerts A."/>
            <person name="Henrissat B."/>
            <person name="Wiebenga A."/>
            <person name="vanKuyk P.A."/>
            <person name="Barry K."/>
            <person name="Lindquist E."/>
            <person name="LaButti K."/>
            <person name="Lapidus A."/>
            <person name="Lucas S."/>
            <person name="Coutinho P."/>
            <person name="Gong Y."/>
            <person name="Samejima M."/>
            <person name="Mahadevan R."/>
            <person name="Abou-Zaid M."/>
            <person name="de Vries R.P."/>
            <person name="Igarashi K."/>
            <person name="Yadav J.S."/>
            <person name="Grigoriev I.V."/>
            <person name="Master E.R."/>
        </authorList>
    </citation>
    <scope>NUCLEOTIDE SEQUENCE [LARGE SCALE GENOMIC DNA]</scope>
    <source>
        <strain evidence="4 5">HHB-10118-sp</strain>
    </source>
</reference>
<feature type="signal peptide" evidence="3">
    <location>
        <begin position="1"/>
        <end position="22"/>
    </location>
</feature>
<accession>K5USG8</accession>
<feature type="compositionally biased region" description="Acidic residues" evidence="1">
    <location>
        <begin position="119"/>
        <end position="131"/>
    </location>
</feature>
<evidence type="ECO:0000313" key="5">
    <source>
        <dbReference type="Proteomes" id="UP000008370"/>
    </source>
</evidence>
<feature type="region of interest" description="Disordered" evidence="1">
    <location>
        <begin position="286"/>
        <end position="327"/>
    </location>
</feature>
<organism evidence="4 5">
    <name type="scientific">Phanerochaete carnosa (strain HHB-10118-sp)</name>
    <name type="common">White-rot fungus</name>
    <name type="synonym">Peniophora carnosa</name>
    <dbReference type="NCBI Taxonomy" id="650164"/>
    <lineage>
        <taxon>Eukaryota</taxon>
        <taxon>Fungi</taxon>
        <taxon>Dikarya</taxon>
        <taxon>Basidiomycota</taxon>
        <taxon>Agaricomycotina</taxon>
        <taxon>Agaricomycetes</taxon>
        <taxon>Polyporales</taxon>
        <taxon>Phanerochaetaceae</taxon>
        <taxon>Phanerochaete</taxon>
    </lineage>
</organism>
<feature type="compositionally biased region" description="Polar residues" evidence="1">
    <location>
        <begin position="440"/>
        <end position="449"/>
    </location>
</feature>
<feature type="compositionally biased region" description="Pro residues" evidence="1">
    <location>
        <begin position="517"/>
        <end position="538"/>
    </location>
</feature>
<feature type="region of interest" description="Disordered" evidence="1">
    <location>
        <begin position="416"/>
        <end position="479"/>
    </location>
</feature>
<dbReference type="RefSeq" id="XP_007399160.1">
    <property type="nucleotide sequence ID" value="XM_007399098.1"/>
</dbReference>
<name>K5USG8_PHACS</name>
<keyword evidence="2" id="KW-0472">Membrane</keyword>
<dbReference type="EMBL" id="JH930475">
    <property type="protein sequence ID" value="EKM52831.1"/>
    <property type="molecule type" value="Genomic_DNA"/>
</dbReference>
<feature type="chain" id="PRO_5003888924" evidence="3">
    <location>
        <begin position="23"/>
        <end position="649"/>
    </location>
</feature>
<feature type="compositionally biased region" description="Polar residues" evidence="1">
    <location>
        <begin position="542"/>
        <end position="558"/>
    </location>
</feature>
<keyword evidence="3" id="KW-0732">Signal</keyword>
<evidence type="ECO:0000313" key="4">
    <source>
        <dbReference type="EMBL" id="EKM52831.1"/>
    </source>
</evidence>
<dbReference type="Proteomes" id="UP000008370">
    <property type="component" value="Unassembled WGS sequence"/>
</dbReference>
<keyword evidence="2" id="KW-0812">Transmembrane</keyword>
<feature type="transmembrane region" description="Helical" evidence="2">
    <location>
        <begin position="335"/>
        <end position="357"/>
    </location>
</feature>
<gene>
    <name evidence="4" type="ORF">PHACADRAFT_261484</name>
</gene>
<evidence type="ECO:0000256" key="3">
    <source>
        <dbReference type="SAM" id="SignalP"/>
    </source>
</evidence>
<dbReference type="HOGENOM" id="CLU_030666_0_0_1"/>
<dbReference type="AlphaFoldDB" id="K5USG8"/>
<feature type="compositionally biased region" description="Polar residues" evidence="1">
    <location>
        <begin position="572"/>
        <end position="587"/>
    </location>
</feature>
<dbReference type="InParanoid" id="K5USG8"/>
<feature type="compositionally biased region" description="Polar residues" evidence="1">
    <location>
        <begin position="598"/>
        <end position="607"/>
    </location>
</feature>
<feature type="compositionally biased region" description="Basic and acidic residues" evidence="1">
    <location>
        <begin position="136"/>
        <end position="147"/>
    </location>
</feature>
<dbReference type="OrthoDB" id="3265715at2759"/>
<proteinExistence type="predicted"/>
<feature type="region of interest" description="Disordered" evidence="1">
    <location>
        <begin position="571"/>
        <end position="649"/>
    </location>
</feature>
<keyword evidence="2" id="KW-1133">Transmembrane helix</keyword>
<feature type="region of interest" description="Disordered" evidence="1">
    <location>
        <begin position="509"/>
        <end position="558"/>
    </location>
</feature>
<sequence>MRSPSYAVFCLVVVALLSPAPATRVAYWPRSADFWAIATAANVTIDDTSSLITYSANDTWRPSTVPCDTCLDPDNSLAYAGTWHDGTHIIPTVDNDDVDDTDQQSGKSGNGGGKQGGDGDQDGDGGGDGDSGDNGKGGKDGQHRRGMQDVGVPRFKRQESIVSNPFFTPNLDSDDPGFVDKSVTVEFNFTGSAIYVFAIMPLFAAPANTTPTFMNLTYTFDSQPAGVFLHSGSATAPNTSYSPSVVVFQKTGLPESPHSLTVSVGPDSVFLLDYIVYTQDSDFEPAANNTSGGSSSSAPVSSPVGVVNASPSPTISQATASASSSASKSHNVSTFAGAVGGSVGLLTFLSFALAFSLCRRRRLARRRDRAYRESRRETSSISTFHTDASEDGPPMQGPVPFVPRYFPGTVIHAAPPPYTPSASPSNEPTSALLGTPETPTPSMMWSSRRTGGVVGDSESYAERPPPTPPPAGGSLMGTDVEEGYFAPPPSFQVAIATPVPAILAGLSGVSSPAAGSPSPPSPPASPVIPLLPPPPSSRPPQLISTSAPSSSSEQGLSVLLSSTQAPLFVRPTASSQSLRSLHPQSSDGAALDPDGDTHSITRSSSESNRGEATVPGRASLQPAITESQGSLGVQAREGRGEEGRDSTHR</sequence>
<dbReference type="GeneID" id="18918006"/>
<dbReference type="Gene3D" id="2.60.120.260">
    <property type="entry name" value="Galactose-binding domain-like"/>
    <property type="match status" value="1"/>
</dbReference>
<feature type="compositionally biased region" description="Polar residues" evidence="1">
    <location>
        <begin position="622"/>
        <end position="631"/>
    </location>
</feature>
<evidence type="ECO:0000256" key="2">
    <source>
        <dbReference type="SAM" id="Phobius"/>
    </source>
</evidence>
<feature type="compositionally biased region" description="Gly residues" evidence="1">
    <location>
        <begin position="108"/>
        <end position="118"/>
    </location>
</feature>
<evidence type="ECO:0000256" key="1">
    <source>
        <dbReference type="SAM" id="MobiDB-lite"/>
    </source>
</evidence>
<dbReference type="KEGG" id="pco:PHACADRAFT_261484"/>
<feature type="region of interest" description="Disordered" evidence="1">
    <location>
        <begin position="90"/>
        <end position="152"/>
    </location>
</feature>
<dbReference type="STRING" id="650164.K5USG8"/>